<dbReference type="NCBIfam" id="TIGR03941">
    <property type="entry name" value="tRNA_deam_assoc"/>
    <property type="match status" value="1"/>
</dbReference>
<evidence type="ECO:0000313" key="1">
    <source>
        <dbReference type="EMBL" id="KXP00143.1"/>
    </source>
</evidence>
<accession>A0A138AIZ1</accession>
<dbReference type="OrthoDB" id="5189541at2"/>
<evidence type="ECO:0000313" key="4">
    <source>
        <dbReference type="Proteomes" id="UP000070409"/>
    </source>
</evidence>
<dbReference type="EMBL" id="LSRF01000033">
    <property type="protein sequence ID" value="KXP10410.1"/>
    <property type="molecule type" value="Genomic_DNA"/>
</dbReference>
<gene>
    <name evidence="2" type="ORF">AXK60_08170</name>
    <name evidence="1" type="ORF">AXK61_16310</name>
</gene>
<organism evidence="2 3">
    <name type="scientific">Tsukamurella pseudospumae</name>
    <dbReference type="NCBI Taxonomy" id="239498"/>
    <lineage>
        <taxon>Bacteria</taxon>
        <taxon>Bacillati</taxon>
        <taxon>Actinomycetota</taxon>
        <taxon>Actinomycetes</taxon>
        <taxon>Mycobacteriales</taxon>
        <taxon>Tsukamurellaceae</taxon>
        <taxon>Tsukamurella</taxon>
    </lineage>
</organism>
<dbReference type="Proteomes" id="UP000070258">
    <property type="component" value="Unassembled WGS sequence"/>
</dbReference>
<reference evidence="2" key="1">
    <citation type="submission" date="2016-02" db="EMBL/GenBank/DDBJ databases">
        <authorList>
            <person name="Teng J.L."/>
            <person name="Yang Y."/>
            <person name="Huang Y."/>
            <person name="Guo F."/>
            <person name="Wei W."/>
            <person name="Chen J.H."/>
            <person name="Wong S.Y."/>
            <person name="Lau S.K."/>
            <person name="Woo P.C."/>
        </authorList>
    </citation>
    <scope>NUCLEOTIDE SEQUENCE</scope>
    <source>
        <strain evidence="2">JCM 15929</strain>
    </source>
</reference>
<proteinExistence type="predicted"/>
<dbReference type="Proteomes" id="UP000070409">
    <property type="component" value="Unassembled WGS sequence"/>
</dbReference>
<dbReference type="InterPro" id="IPR023869">
    <property type="entry name" value="tRNA_Adeno_NH3ase_assoc_put"/>
</dbReference>
<reference evidence="3" key="3">
    <citation type="submission" date="2016-02" db="EMBL/GenBank/DDBJ databases">
        <authorList>
            <person name="Wen L."/>
            <person name="He K."/>
            <person name="Yang H."/>
        </authorList>
    </citation>
    <scope>NUCLEOTIDE SEQUENCE [LARGE SCALE GENOMIC DNA]</scope>
    <source>
        <strain evidence="3">JCM 15929</strain>
    </source>
</reference>
<keyword evidence="4" id="KW-1185">Reference proteome</keyword>
<name>A0A138AIZ1_9ACTN</name>
<dbReference type="RefSeq" id="WP_068571444.1">
    <property type="nucleotide sequence ID" value="NZ_LSRE01000008.1"/>
</dbReference>
<evidence type="ECO:0000313" key="3">
    <source>
        <dbReference type="Proteomes" id="UP000070258"/>
    </source>
</evidence>
<reference evidence="1 4" key="2">
    <citation type="submission" date="2016-02" db="EMBL/GenBank/DDBJ databases">
        <authorList>
            <person name="Teng J.L."/>
            <person name="Tang Y."/>
            <person name="Huang Y."/>
            <person name="Guo F."/>
            <person name="Wei W."/>
            <person name="Chen J.H."/>
            <person name="Wong S.Y."/>
            <person name="Lau S.K."/>
            <person name="Woo P.C."/>
        </authorList>
    </citation>
    <scope>NUCLEOTIDE SEQUENCE [LARGE SCALE GENOMIC DNA]</scope>
    <source>
        <strain evidence="1 4">JCM 13375</strain>
    </source>
</reference>
<evidence type="ECO:0000313" key="2">
    <source>
        <dbReference type="EMBL" id="KXP10410.1"/>
    </source>
</evidence>
<dbReference type="EMBL" id="LSRE01000008">
    <property type="protein sequence ID" value="KXP00143.1"/>
    <property type="molecule type" value="Genomic_DNA"/>
</dbReference>
<comment type="caution">
    <text evidence="2">The sequence shown here is derived from an EMBL/GenBank/DDBJ whole genome shotgun (WGS) entry which is preliminary data.</text>
</comment>
<dbReference type="AlphaFoldDB" id="A0A138AIZ1"/>
<protein>
    <submittedName>
        <fullName evidence="2">tRNA adenosine deaminase</fullName>
    </submittedName>
</protein>
<sequence>MAAQTSPERYDDTDGYAVAVTREETTWTVHLLDPGALGSIAKAEQEIKALRVTGAVFGVLNVDDEYFVVVRPGPSGTRLLLSDATAAVFDELAEQALERLNVEVPDIDPEEIEETDPWPEGDLAILGDLGLGEQELSVLLADPDLYPDEQLQVIAERLGFDSQLGAVLDSLG</sequence>
<dbReference type="STRING" id="239498.AXK60_08170"/>